<dbReference type="SUPFAM" id="SSF48371">
    <property type="entry name" value="ARM repeat"/>
    <property type="match status" value="1"/>
</dbReference>
<sequence>MSEKVLYNILKCLNVNVNEIKSYFQVASQFQKTYIEQKTRYYNETPNIFTISASKYKENVDSFPSEDICKSPEIKTDIVLDQGIKANESSTSFSEEPQLAINENLNKNESVFDQEDCEKTIPNIEPVIVQDIEEFCEILYFNLLAAQTKLLEIIHDKSMAFEVELLGLQDKKTIGIILDFICIFALAPNLESNTTISFESRLKSSSIKNSGFNLEIFQKFTDIKNRIQKSLGFDSKTEIESQRLSQLIKWTKNLGCFASTPNYSIVEIGFISRTRSLADLISAYLQTAYSPTLAKRPDLISKDELITMKKQFSYIFNNPLNRSLILESLFAIMNFSTGKLKWFNVLVSRFLSRLLIMDNGINLLLSFILNTDSSDSDITSTKLKNISKLVLTSPKSLSEHDYFLIIIPQLFNLIKKSAHNNNANPQNSDDNKDLKNDSAGEKKIEIKHISIYILSDLSHRFPSIFKDIALPLLIQPFKLWSQKKISKVYRIPNSKKNDDRCSLIKDDSLGNLLLKDPSIASPLSKPLIQVLDDSLPSLSELNTLPSPLSVDNKTLESFSNYFSILQLNLPNTSNTSIDNQIISNNDDIKLCLEILTIICDRDMENSSFMISSLSPYVIRPLLVLYQYYSNILKYAESNDLTKIPGVSNLEIINIRSLTKKIISELDKMKFVLSRFFEEIPITESTAVVKALALNDRLESIINSKSTSGYSIYPLFAIDNKLEANLIYTFYYPDFIFSQDDRISDNSLKLNSLEDSEIGISQNEHLEIDDQVENSTNYIQLFQSKIEVLTLKNLSEKFKLSKELSDKNNSECKINAIFNQIVASLFISLLNEYGSVHEQIGDSDERESSLSNDNLIQNKKIQILSSKDEDDPKCRDDGQIKALNSPKRDYHNESGIDNNFVSELKNHSKYANLGQVLLDMLEMFGPSLLSNKEHLLAFINSILLKVYNSPPPQVNDNSINFFEKNNNSSFKLNSNDFSSLGNINSISNTVDIGIESENFINNLSAKINSGTNEIQKNNETIDTSISNSEQLIVALNLLYTLEFSDYNASSPDILEADNTQLYTDHIKSNIQSVTSLYSGIYELLTLLIPQWKNFPMVYELLKQAQDISKSHKKQDKNESYNSKTDDIDDFLSDPNSNTIEKGLSDILIDLQSELVPIVAYGLSNLKMHVESSSDPDNSILSFAVNIYIKFLEHEDSFIYLKSIRFLVELATLPDIPNISTLDTSSNLETQKKNFNNMSKKISKNKFKLVSSLLLQIYSDPGADLDLRLRVGEVLLGIGDRIGSALSIYGNYIIPTLLVTIDPRYSKNEARQTLEASSDIDRAKESDLLIHSSLSILGSYCKTCPLSLMSYQSDLIEFCKQIGISKSSSSGIKRASVSLLISIVNGYFFESDYKVPKLDKNKISVLKSVYSGLQLIRSSVLASTNSQSNDHQAIPSIEPDKSKLYEIDSLLIHNIDLGIEEIDSISRQFF</sequence>
<protein>
    <recommendedName>
        <fullName evidence="2">RNA polymerase II assembly factor Rtp1 C-terminal domain-containing protein</fullName>
    </recommendedName>
</protein>
<dbReference type="InterPro" id="IPR019451">
    <property type="entry name" value="Rtp1_C1"/>
</dbReference>
<reference evidence="4" key="1">
    <citation type="submission" date="2017-01" db="EMBL/GenBank/DDBJ databases">
        <authorList>
            <person name="Wang Y."/>
            <person name="White M."/>
            <person name="Kvist S."/>
            <person name="Moncalvo J.-M."/>
        </authorList>
    </citation>
    <scope>NUCLEOTIDE SEQUENCE [LARGE SCALE GENOMIC DNA]</scope>
    <source>
        <strain evidence="4">ID-206-W2</strain>
    </source>
</reference>
<dbReference type="GO" id="GO:0009306">
    <property type="term" value="P:protein secretion"/>
    <property type="evidence" value="ECO:0007669"/>
    <property type="project" value="TreeGrafter"/>
</dbReference>
<comment type="caution">
    <text evidence="3">The sequence shown here is derived from an EMBL/GenBank/DDBJ whole genome shotgun (WGS) entry which is preliminary data.</text>
</comment>
<accession>A0A1R1XXR8</accession>
<evidence type="ECO:0000313" key="4">
    <source>
        <dbReference type="Proteomes" id="UP000187429"/>
    </source>
</evidence>
<comment type="similarity">
    <text evidence="1">Belongs to the Tango6 family.</text>
</comment>
<dbReference type="InterPro" id="IPR039600">
    <property type="entry name" value="TANGO6/Rtp1"/>
</dbReference>
<keyword evidence="4" id="KW-1185">Reference proteome</keyword>
<dbReference type="InterPro" id="IPR016024">
    <property type="entry name" value="ARM-type_fold"/>
</dbReference>
<evidence type="ECO:0000313" key="3">
    <source>
        <dbReference type="EMBL" id="OMJ19359.1"/>
    </source>
</evidence>
<organism evidence="3 4">
    <name type="scientific">Smittium culicis</name>
    <dbReference type="NCBI Taxonomy" id="133412"/>
    <lineage>
        <taxon>Eukaryota</taxon>
        <taxon>Fungi</taxon>
        <taxon>Fungi incertae sedis</taxon>
        <taxon>Zoopagomycota</taxon>
        <taxon>Kickxellomycotina</taxon>
        <taxon>Harpellomycetes</taxon>
        <taxon>Harpellales</taxon>
        <taxon>Legeriomycetaceae</taxon>
        <taxon>Smittium</taxon>
    </lineage>
</organism>
<dbReference type="PANTHER" id="PTHR20959:SF1">
    <property type="entry name" value="TRANSPORT AND GOLGI ORGANIZATION PROTEIN 6 HOMOLOG"/>
    <property type="match status" value="1"/>
</dbReference>
<dbReference type="Proteomes" id="UP000187429">
    <property type="component" value="Unassembled WGS sequence"/>
</dbReference>
<proteinExistence type="inferred from homology"/>
<dbReference type="Pfam" id="PF10363">
    <property type="entry name" value="RTP1_C1"/>
    <property type="match status" value="1"/>
</dbReference>
<dbReference type="EMBL" id="LSSM01003032">
    <property type="protein sequence ID" value="OMJ19359.1"/>
    <property type="molecule type" value="Genomic_DNA"/>
</dbReference>
<feature type="domain" description="RNA polymerase II assembly factor Rtp1 C-terminal" evidence="2">
    <location>
        <begin position="1143"/>
        <end position="1281"/>
    </location>
</feature>
<dbReference type="PANTHER" id="PTHR20959">
    <property type="entry name" value="TRANSPORT AND GOLGI ORGANIZATION PROTEIN 6 FAMILY MEMBER"/>
    <property type="match status" value="1"/>
</dbReference>
<gene>
    <name evidence="3" type="ORF">AYI69_g6655</name>
</gene>
<evidence type="ECO:0000259" key="2">
    <source>
        <dbReference type="Pfam" id="PF10363"/>
    </source>
</evidence>
<name>A0A1R1XXR8_9FUNG</name>
<evidence type="ECO:0000256" key="1">
    <source>
        <dbReference type="ARBA" id="ARBA00005724"/>
    </source>
</evidence>
<dbReference type="OrthoDB" id="39591at2759"/>